<feature type="transmembrane region" description="Helical" evidence="7">
    <location>
        <begin position="163"/>
        <end position="183"/>
    </location>
</feature>
<gene>
    <name evidence="8" type="ORF">LMG28138_00917</name>
</gene>
<keyword evidence="3 7" id="KW-0812">Transmembrane</keyword>
<evidence type="ECO:0000256" key="4">
    <source>
        <dbReference type="ARBA" id="ARBA00022989"/>
    </source>
</evidence>
<feature type="transmembrane region" description="Helical" evidence="7">
    <location>
        <begin position="248"/>
        <end position="270"/>
    </location>
</feature>
<evidence type="ECO:0000256" key="5">
    <source>
        <dbReference type="ARBA" id="ARBA00023136"/>
    </source>
</evidence>
<evidence type="ECO:0000313" key="9">
    <source>
        <dbReference type="Proteomes" id="UP000494115"/>
    </source>
</evidence>
<feature type="transmembrane region" description="Helical" evidence="7">
    <location>
        <begin position="195"/>
        <end position="218"/>
    </location>
</feature>
<dbReference type="Proteomes" id="UP000494115">
    <property type="component" value="Unassembled WGS sequence"/>
</dbReference>
<keyword evidence="9" id="KW-1185">Reference proteome</keyword>
<name>A0A6S7AWJ4_9BURK</name>
<feature type="transmembrane region" description="Helical" evidence="7">
    <location>
        <begin position="47"/>
        <end position="64"/>
    </location>
</feature>
<evidence type="ECO:0000256" key="1">
    <source>
        <dbReference type="ARBA" id="ARBA00004651"/>
    </source>
</evidence>
<dbReference type="EMBL" id="CADIKM010000003">
    <property type="protein sequence ID" value="CAB3779873.1"/>
    <property type="molecule type" value="Genomic_DNA"/>
</dbReference>
<evidence type="ECO:0000256" key="2">
    <source>
        <dbReference type="ARBA" id="ARBA00022475"/>
    </source>
</evidence>
<keyword evidence="2" id="KW-1003">Cell membrane</keyword>
<evidence type="ECO:0000313" key="8">
    <source>
        <dbReference type="EMBL" id="CAB3779873.1"/>
    </source>
</evidence>
<keyword evidence="5 7" id="KW-0472">Membrane</keyword>
<comment type="subcellular location">
    <subcellularLocation>
        <location evidence="1">Cell membrane</location>
        <topology evidence="1">Multi-pass membrane protein</topology>
    </subcellularLocation>
</comment>
<organism evidence="8 9">
    <name type="scientific">Pararobbsia alpina</name>
    <dbReference type="NCBI Taxonomy" id="621374"/>
    <lineage>
        <taxon>Bacteria</taxon>
        <taxon>Pseudomonadati</taxon>
        <taxon>Pseudomonadota</taxon>
        <taxon>Betaproteobacteria</taxon>
        <taxon>Burkholderiales</taxon>
        <taxon>Burkholderiaceae</taxon>
        <taxon>Pararobbsia</taxon>
    </lineage>
</organism>
<feature type="transmembrane region" description="Helical" evidence="7">
    <location>
        <begin position="126"/>
        <end position="151"/>
    </location>
</feature>
<feature type="transmembrane region" description="Helical" evidence="7">
    <location>
        <begin position="12"/>
        <end position="35"/>
    </location>
</feature>
<sequence length="355" mass="38600">MPGGARKLEVPLLSYLIPWEPSAPLVVLFIAGIALYLRGTLRRRVSIARQMSFWIGVVILYLSLHTRLDYYAEHEFFIHRIQHLVLHHLAPLILMSGFPGAVMWAGLPIRTRMRLRAFGRRPAMRVLAAVVLNPTLVTLAFVAAVLIWLVPSIQFISMLDWRLYHFMNWSVTITGLLYWGMLLDHRPAPPARMKAGMRVLSPAITMTPQILAGAFITFSQHDLYPVFDLCGRAFGGISQATDQAIGGLVMWVPAALLEAVGGLIALRNWMQLSSRNRLPKPRRRTPARRPARGGALPAGSASALPMASHGPSSAASSVAPPISSSASSPVLSASTASTAPAIVATADGPTRTASR</sequence>
<evidence type="ECO:0000256" key="3">
    <source>
        <dbReference type="ARBA" id="ARBA00022692"/>
    </source>
</evidence>
<protein>
    <recommendedName>
        <fullName evidence="10">Cytochrome c oxidase assembly protein</fullName>
    </recommendedName>
</protein>
<dbReference type="InterPro" id="IPR019108">
    <property type="entry name" value="Caa3_assmbl_CtaG-rel"/>
</dbReference>
<evidence type="ECO:0008006" key="10">
    <source>
        <dbReference type="Google" id="ProtNLM"/>
    </source>
</evidence>
<feature type="transmembrane region" description="Helical" evidence="7">
    <location>
        <begin position="84"/>
        <end position="105"/>
    </location>
</feature>
<dbReference type="AlphaFoldDB" id="A0A6S7AWJ4"/>
<feature type="compositionally biased region" description="Low complexity" evidence="6">
    <location>
        <begin position="292"/>
        <end position="346"/>
    </location>
</feature>
<accession>A0A6S7AWJ4</accession>
<dbReference type="GO" id="GO:0005886">
    <property type="term" value="C:plasma membrane"/>
    <property type="evidence" value="ECO:0007669"/>
    <property type="project" value="UniProtKB-SubCell"/>
</dbReference>
<feature type="region of interest" description="Disordered" evidence="6">
    <location>
        <begin position="276"/>
        <end position="355"/>
    </location>
</feature>
<reference evidence="8 9" key="1">
    <citation type="submission" date="2020-04" db="EMBL/GenBank/DDBJ databases">
        <authorList>
            <person name="De Canck E."/>
        </authorList>
    </citation>
    <scope>NUCLEOTIDE SEQUENCE [LARGE SCALE GENOMIC DNA]</scope>
    <source>
        <strain evidence="8 9">LMG 28138</strain>
    </source>
</reference>
<evidence type="ECO:0000256" key="7">
    <source>
        <dbReference type="SAM" id="Phobius"/>
    </source>
</evidence>
<dbReference type="Pfam" id="PF09678">
    <property type="entry name" value="Caa3_CtaG"/>
    <property type="match status" value="1"/>
</dbReference>
<proteinExistence type="predicted"/>
<keyword evidence="4 7" id="KW-1133">Transmembrane helix</keyword>
<evidence type="ECO:0000256" key="6">
    <source>
        <dbReference type="SAM" id="MobiDB-lite"/>
    </source>
</evidence>
<feature type="compositionally biased region" description="Basic residues" evidence="6">
    <location>
        <begin position="277"/>
        <end position="291"/>
    </location>
</feature>